<evidence type="ECO:0000259" key="3">
    <source>
        <dbReference type="PROSITE" id="PS50911"/>
    </source>
</evidence>
<feature type="chain" id="PRO_5029013512" evidence="2">
    <location>
        <begin position="40"/>
        <end position="239"/>
    </location>
</feature>
<evidence type="ECO:0000256" key="1">
    <source>
        <dbReference type="SAM" id="MobiDB-lite"/>
    </source>
</evidence>
<dbReference type="AlphaFoldDB" id="A0A7D4ARQ4"/>
<accession>A0A7D4ARQ4</accession>
<name>A0A7D4ARQ4_ACTVE</name>
<keyword evidence="5" id="KW-1185">Reference proteome</keyword>
<protein>
    <submittedName>
        <fullName evidence="4">CHAP domain-containing protein</fullName>
    </submittedName>
</protein>
<dbReference type="InterPro" id="IPR038765">
    <property type="entry name" value="Papain-like_cys_pep_sf"/>
</dbReference>
<dbReference type="Gene3D" id="3.90.1720.10">
    <property type="entry name" value="endopeptidase domain like (from Nostoc punctiforme)"/>
    <property type="match status" value="1"/>
</dbReference>
<evidence type="ECO:0000256" key="2">
    <source>
        <dbReference type="SAM" id="SignalP"/>
    </source>
</evidence>
<dbReference type="RefSeq" id="WP_173097410.1">
    <property type="nucleotide sequence ID" value="NZ_CP053892.1"/>
</dbReference>
<feature type="domain" description="Peptidase C51" evidence="3">
    <location>
        <begin position="112"/>
        <end position="239"/>
    </location>
</feature>
<evidence type="ECO:0000313" key="5">
    <source>
        <dbReference type="Proteomes" id="UP000501240"/>
    </source>
</evidence>
<gene>
    <name evidence="4" type="ORF">ACTIVE_5092</name>
</gene>
<dbReference type="Proteomes" id="UP000501240">
    <property type="component" value="Chromosome"/>
</dbReference>
<dbReference type="SUPFAM" id="SSF54001">
    <property type="entry name" value="Cysteine proteinases"/>
    <property type="match status" value="1"/>
</dbReference>
<proteinExistence type="predicted"/>
<feature type="signal peptide" evidence="2">
    <location>
        <begin position="1"/>
        <end position="39"/>
    </location>
</feature>
<dbReference type="InterPro" id="IPR007921">
    <property type="entry name" value="CHAP_dom"/>
</dbReference>
<dbReference type="PROSITE" id="PS50911">
    <property type="entry name" value="CHAP"/>
    <property type="match status" value="1"/>
</dbReference>
<dbReference type="EMBL" id="CP053892">
    <property type="protein sequence ID" value="QKG23449.1"/>
    <property type="molecule type" value="Genomic_DNA"/>
</dbReference>
<evidence type="ECO:0000313" key="4">
    <source>
        <dbReference type="EMBL" id="QKG23449.1"/>
    </source>
</evidence>
<feature type="compositionally biased region" description="Low complexity" evidence="1">
    <location>
        <begin position="44"/>
        <end position="55"/>
    </location>
</feature>
<keyword evidence="2" id="KW-0732">Signal</keyword>
<feature type="region of interest" description="Disordered" evidence="1">
    <location>
        <begin position="40"/>
        <end position="68"/>
    </location>
</feature>
<sequence length="239" mass="24717">MTARTFTLPKRIGTRVAAGAILSMAGAFGFASLMPSAHADTNPAKPAQVAAAKAGTGTGTGTGTDAKGAAKNAGQAVKAGASAQDVINLARTQVGTHEDASGNSKFNNWYIDSALGQQNAHRIGAKSASVYKGQSWCDMFVSWLGQHTGTKGMGADAYTVSHAQWFKKTGHFGQTPKPGAVVFFAWNGGGIKGIDHVGIVVKDNHNGTINTIEGNTGNAVKTKVRDTSTVAGYGYPEYR</sequence>
<organism evidence="4 5">
    <name type="scientific">Actinomadura verrucosospora</name>
    <dbReference type="NCBI Taxonomy" id="46165"/>
    <lineage>
        <taxon>Bacteria</taxon>
        <taxon>Bacillati</taxon>
        <taxon>Actinomycetota</taxon>
        <taxon>Actinomycetes</taxon>
        <taxon>Streptosporangiales</taxon>
        <taxon>Thermomonosporaceae</taxon>
        <taxon>Actinomadura</taxon>
    </lineage>
</organism>
<reference evidence="4 5" key="1">
    <citation type="submission" date="2020-05" db="EMBL/GenBank/DDBJ databases">
        <title>Actinomadura verrucosospora NRRL-B18236 (PFL_A860) Genome sequencing and assembly.</title>
        <authorList>
            <person name="Samborskyy M."/>
        </authorList>
    </citation>
    <scope>NUCLEOTIDE SEQUENCE [LARGE SCALE GENOMIC DNA]</scope>
    <source>
        <strain evidence="4 5">NRRL:B18236</strain>
    </source>
</reference>
<dbReference type="Pfam" id="PF05257">
    <property type="entry name" value="CHAP"/>
    <property type="match status" value="1"/>
</dbReference>